<evidence type="ECO:0000313" key="2">
    <source>
        <dbReference type="Proteomes" id="UP000002505"/>
    </source>
</evidence>
<dbReference type="KEGG" id="ach:Achl_4452"/>
<dbReference type="AlphaFoldDB" id="B8HJ06"/>
<dbReference type="Proteomes" id="UP000002505">
    <property type="component" value="Plasmid pACHL01"/>
</dbReference>
<accession>B8HJ06</accession>
<sequence length="106" mass="11029">MVYLAGAGGQEAVDLCIGPVHFTPVTEYFSVAEHDSCGGWERFSDLQTGDHVTISGLGSYTVSDRGTVPKGGTTNDVLAVLGRFPAVALQTCIPGTNRMLVIGLSA</sequence>
<proteinExistence type="predicted"/>
<reference evidence="1" key="1">
    <citation type="submission" date="2009-01" db="EMBL/GenBank/DDBJ databases">
        <title>Complete sequence of plasmid1 of Arthrobacter chlorophenolicus A6.</title>
        <authorList>
            <consortium name="US DOE Joint Genome Institute"/>
            <person name="Lucas S."/>
            <person name="Copeland A."/>
            <person name="Lapidus A."/>
            <person name="Glavina del Rio T."/>
            <person name="Tice H."/>
            <person name="Bruce D."/>
            <person name="Goodwin L."/>
            <person name="Pitluck S."/>
            <person name="Goltsman E."/>
            <person name="Clum A."/>
            <person name="Larimer F."/>
            <person name="Land M."/>
            <person name="Hauser L."/>
            <person name="Kyrpides N."/>
            <person name="Mikhailova N."/>
            <person name="Jansson J."/>
            <person name="Richardson P."/>
        </authorList>
    </citation>
    <scope>NUCLEOTIDE SEQUENCE [LARGE SCALE GENOMIC DNA]</scope>
    <source>
        <strain evidence="1">A6</strain>
        <plasmid evidence="1">pACHL01</plasmid>
    </source>
</reference>
<protein>
    <submittedName>
        <fullName evidence="1">Peptidoglycan-binding LysM</fullName>
    </submittedName>
</protein>
<geneLocation type="plasmid" evidence="1 2">
    <name>pACHL01</name>
</geneLocation>
<keyword evidence="1" id="KW-0614">Plasmid</keyword>
<organism evidence="1 2">
    <name type="scientific">Pseudarthrobacter chlorophenolicus (strain ATCC 700700 / DSM 12829 / CIP 107037 / JCM 12360 / KCTC 9906 / NCIMB 13794 / A6)</name>
    <name type="common">Arthrobacter chlorophenolicus</name>
    <dbReference type="NCBI Taxonomy" id="452863"/>
    <lineage>
        <taxon>Bacteria</taxon>
        <taxon>Bacillati</taxon>
        <taxon>Actinomycetota</taxon>
        <taxon>Actinomycetes</taxon>
        <taxon>Micrococcales</taxon>
        <taxon>Micrococcaceae</taxon>
        <taxon>Pseudarthrobacter</taxon>
    </lineage>
</organism>
<name>B8HJ06_PSECP</name>
<keyword evidence="2" id="KW-1185">Reference proteome</keyword>
<gene>
    <name evidence="1" type="ordered locus">Achl_4452</name>
</gene>
<dbReference type="HOGENOM" id="CLU_2217556_0_0_11"/>
<evidence type="ECO:0000313" key="1">
    <source>
        <dbReference type="EMBL" id="ACL42403.1"/>
    </source>
</evidence>
<dbReference type="EMBL" id="CP001342">
    <property type="protein sequence ID" value="ACL42403.1"/>
    <property type="molecule type" value="Genomic_DNA"/>
</dbReference>